<dbReference type="GO" id="GO:0003725">
    <property type="term" value="F:double-stranded RNA binding"/>
    <property type="evidence" value="ECO:0007669"/>
    <property type="project" value="TreeGrafter"/>
</dbReference>
<dbReference type="Proteomes" id="UP000325440">
    <property type="component" value="Unassembled WGS sequence"/>
</dbReference>
<evidence type="ECO:0000256" key="1">
    <source>
        <dbReference type="ARBA" id="ARBA00022884"/>
    </source>
</evidence>
<keyword evidence="1 2" id="KW-0694">RNA-binding</keyword>
<evidence type="ECO:0000259" key="3">
    <source>
        <dbReference type="PROSITE" id="PS50137"/>
    </source>
</evidence>
<dbReference type="OrthoDB" id="10056847at2759"/>
<dbReference type="PROSITE" id="PS50137">
    <property type="entry name" value="DS_RBD"/>
    <property type="match status" value="2"/>
</dbReference>
<evidence type="ECO:0000256" key="2">
    <source>
        <dbReference type="PROSITE-ProRule" id="PRU00266"/>
    </source>
</evidence>
<dbReference type="GO" id="GO:0035197">
    <property type="term" value="F:siRNA binding"/>
    <property type="evidence" value="ECO:0007669"/>
    <property type="project" value="TreeGrafter"/>
</dbReference>
<dbReference type="PANTHER" id="PTHR46205:SF3">
    <property type="entry name" value="LOQUACIOUS, ISOFORM B"/>
    <property type="match status" value="1"/>
</dbReference>
<dbReference type="InterPro" id="IPR051247">
    <property type="entry name" value="RLC_Component"/>
</dbReference>
<dbReference type="GO" id="GO:0030422">
    <property type="term" value="P:siRNA processing"/>
    <property type="evidence" value="ECO:0007669"/>
    <property type="project" value="TreeGrafter"/>
</dbReference>
<proteinExistence type="predicted"/>
<dbReference type="SMART" id="SM00358">
    <property type="entry name" value="DSRM"/>
    <property type="match status" value="1"/>
</dbReference>
<dbReference type="GO" id="GO:0016442">
    <property type="term" value="C:RISC complex"/>
    <property type="evidence" value="ECO:0007669"/>
    <property type="project" value="TreeGrafter"/>
</dbReference>
<dbReference type="EMBL" id="CABPRJ010002406">
    <property type="protein sequence ID" value="VVC45593.1"/>
    <property type="molecule type" value="Genomic_DNA"/>
</dbReference>
<dbReference type="PANTHER" id="PTHR46205">
    <property type="entry name" value="LOQUACIOUS, ISOFORM B"/>
    <property type="match status" value="1"/>
</dbReference>
<organism evidence="4 5">
    <name type="scientific">Cinara cedri</name>
    <dbReference type="NCBI Taxonomy" id="506608"/>
    <lineage>
        <taxon>Eukaryota</taxon>
        <taxon>Metazoa</taxon>
        <taxon>Ecdysozoa</taxon>
        <taxon>Arthropoda</taxon>
        <taxon>Hexapoda</taxon>
        <taxon>Insecta</taxon>
        <taxon>Pterygota</taxon>
        <taxon>Neoptera</taxon>
        <taxon>Paraneoptera</taxon>
        <taxon>Hemiptera</taxon>
        <taxon>Sternorrhyncha</taxon>
        <taxon>Aphidomorpha</taxon>
        <taxon>Aphidoidea</taxon>
        <taxon>Aphididae</taxon>
        <taxon>Lachninae</taxon>
        <taxon>Cinara</taxon>
    </lineage>
</organism>
<dbReference type="Gene3D" id="3.30.160.20">
    <property type="match status" value="2"/>
</dbReference>
<evidence type="ECO:0000313" key="4">
    <source>
        <dbReference type="EMBL" id="VVC45593.1"/>
    </source>
</evidence>
<feature type="domain" description="DRBM" evidence="3">
    <location>
        <begin position="146"/>
        <end position="214"/>
    </location>
</feature>
<dbReference type="Pfam" id="PF00035">
    <property type="entry name" value="dsrm"/>
    <property type="match status" value="1"/>
</dbReference>
<accession>A0A5E4NTA0</accession>
<name>A0A5E4NTA0_9HEMI</name>
<dbReference type="AlphaFoldDB" id="A0A5E4NTA0"/>
<dbReference type="GO" id="GO:0005634">
    <property type="term" value="C:nucleus"/>
    <property type="evidence" value="ECO:0007669"/>
    <property type="project" value="TreeGrafter"/>
</dbReference>
<dbReference type="GO" id="GO:0070920">
    <property type="term" value="P:regulation of regulatory ncRNA processing"/>
    <property type="evidence" value="ECO:0007669"/>
    <property type="project" value="TreeGrafter"/>
</dbReference>
<dbReference type="GO" id="GO:0070578">
    <property type="term" value="C:RISC-loading complex"/>
    <property type="evidence" value="ECO:0007669"/>
    <property type="project" value="TreeGrafter"/>
</dbReference>
<evidence type="ECO:0000313" key="5">
    <source>
        <dbReference type="Proteomes" id="UP000325440"/>
    </source>
</evidence>
<feature type="domain" description="DRBM" evidence="3">
    <location>
        <begin position="61"/>
        <end position="87"/>
    </location>
</feature>
<protein>
    <submittedName>
        <fullName evidence="4">Double-stranded RNA-binding domain</fullName>
    </submittedName>
</protein>
<dbReference type="SUPFAM" id="SSF54768">
    <property type="entry name" value="dsRNA-binding domain-like"/>
    <property type="match status" value="2"/>
</dbReference>
<dbReference type="GO" id="GO:0005737">
    <property type="term" value="C:cytoplasm"/>
    <property type="evidence" value="ECO:0007669"/>
    <property type="project" value="TreeGrafter"/>
</dbReference>
<reference evidence="4 5" key="1">
    <citation type="submission" date="2019-08" db="EMBL/GenBank/DDBJ databases">
        <authorList>
            <person name="Alioto T."/>
            <person name="Alioto T."/>
            <person name="Gomez Garrido J."/>
        </authorList>
    </citation>
    <scope>NUCLEOTIDE SEQUENCE [LARGE SCALE GENOMIC DNA]</scope>
</reference>
<gene>
    <name evidence="4" type="ORF">CINCED_3A018892</name>
</gene>
<sequence length="225" mass="25837">MEYNQYFSDITNFNTIIKTPIIYLKKILANQGILNQLVFESIQTTGILNSRFQYRVTDGRFIAFGIGESENEAKENAAKSLLRVILKDFPELCSKHSRRFCNTYTLDSNVTHNSKELLNANEYNTIGLHQDYKHNSIGLHQDCEHNSIRLLQELCLYFNLPSPIYILESSEGPLHSKVHTISCSVLHYVVNGIGNTRKMAKCNAADKLYLKLKNMPAKYLQNQRN</sequence>
<keyword evidence="5" id="KW-1185">Reference proteome</keyword>
<dbReference type="InterPro" id="IPR014720">
    <property type="entry name" value="dsRBD_dom"/>
</dbReference>